<feature type="domain" description="DNA methylase N-4/N-6" evidence="5">
    <location>
        <begin position="310"/>
        <end position="346"/>
    </location>
</feature>
<feature type="domain" description="DNA methylase N-4/N-6" evidence="5">
    <location>
        <begin position="25"/>
        <end position="219"/>
    </location>
</feature>
<feature type="region of interest" description="Disordered" evidence="4">
    <location>
        <begin position="253"/>
        <end position="280"/>
    </location>
</feature>
<sequence>MGTMSPLILTGDARTYTQHITRESVQTCITSVPYFLQRDYDSGPGEIGKDQTIDEYIDSLVQVFRGVRDVLHKTGTLWINIGDKFTGPGGARTCGRAERNWRRAGERRKGSCRIDGLASKNLIGVPSRLALALQADGWIWRQYCIWYKGGGFPESANDRPNTRHEAFLFFSKSQQYYWNKRHVKNHGTHGWDSVWIVRPGSYDGAHTATYPPELVEPLIIGGTPSVGVCEQCHAPLVEHRTVVGRQVTDKVRAMGSDARGQYNGKGRKDYEDASAPNPSDVKRRILDSASRIYEYHWKRSCSCSGLVKPATVLDPFAGAGMTGIAALKHNREFIGIELGPQHADEARQNLKKFSEGKRRKA</sequence>
<dbReference type="GO" id="GO:0032259">
    <property type="term" value="P:methylation"/>
    <property type="evidence" value="ECO:0007669"/>
    <property type="project" value="UniProtKB-KW"/>
</dbReference>
<dbReference type="STRING" id="183.GCA_002009735_02051"/>
<protein>
    <recommendedName>
        <fullName evidence="3">Methyltransferase</fullName>
        <ecNumber evidence="3">2.1.1.-</ecNumber>
    </recommendedName>
</protein>
<reference evidence="6 7" key="1">
    <citation type="submission" date="2011-10" db="EMBL/GenBank/DDBJ databases">
        <title>The Improved High-Quality Draft genome of Leptonema illini DSM 21528.</title>
        <authorList>
            <consortium name="US DOE Joint Genome Institute (JGI-PGF)"/>
            <person name="Lucas S."/>
            <person name="Copeland A."/>
            <person name="Lapidus A."/>
            <person name="Glavina del Rio T."/>
            <person name="Dalin E."/>
            <person name="Tice H."/>
            <person name="Bruce D."/>
            <person name="Goodwin L."/>
            <person name="Pitluck S."/>
            <person name="Peters L."/>
            <person name="Mikhailova N."/>
            <person name="Held B."/>
            <person name="Kyrpides N."/>
            <person name="Mavromatis K."/>
            <person name="Ivanova N."/>
            <person name="Markowitz V."/>
            <person name="Cheng J.-F."/>
            <person name="Hugenholtz P."/>
            <person name="Woyke T."/>
            <person name="Wu D."/>
            <person name="Gronow S."/>
            <person name="Wellnitz S."/>
            <person name="Brambilla E.-M."/>
            <person name="Klenk H.-P."/>
            <person name="Eisen J.A."/>
        </authorList>
    </citation>
    <scope>NUCLEOTIDE SEQUENCE [LARGE SCALE GENOMIC DNA]</scope>
    <source>
        <strain evidence="6 7">DSM 21528</strain>
    </source>
</reference>
<dbReference type="InterPro" id="IPR001091">
    <property type="entry name" value="RM_Methyltransferase"/>
</dbReference>
<name>H2CKH0_9LEPT</name>
<dbReference type="REBASE" id="88682">
    <property type="entry name" value="M.Lil3055ORF3618P"/>
</dbReference>
<dbReference type="AlphaFoldDB" id="H2CKH0"/>
<accession>H2CKH0</accession>
<dbReference type="RefSeq" id="WP_002774788.1">
    <property type="nucleotide sequence ID" value="NZ_JH597773.1"/>
</dbReference>
<evidence type="ECO:0000259" key="5">
    <source>
        <dbReference type="Pfam" id="PF01555"/>
    </source>
</evidence>
<dbReference type="Proteomes" id="UP000005737">
    <property type="component" value="Unassembled WGS sequence"/>
</dbReference>
<comment type="similarity">
    <text evidence="3">Belongs to the N(4)/N(6)-methyltransferase family.</text>
</comment>
<dbReference type="Gene3D" id="3.40.50.150">
    <property type="entry name" value="Vaccinia Virus protein VP39"/>
    <property type="match status" value="2"/>
</dbReference>
<evidence type="ECO:0000256" key="2">
    <source>
        <dbReference type="ARBA" id="ARBA00022679"/>
    </source>
</evidence>
<evidence type="ECO:0000256" key="3">
    <source>
        <dbReference type="RuleBase" id="RU362026"/>
    </source>
</evidence>
<evidence type="ECO:0000256" key="4">
    <source>
        <dbReference type="SAM" id="MobiDB-lite"/>
    </source>
</evidence>
<dbReference type="GO" id="GO:0008170">
    <property type="term" value="F:N-methyltransferase activity"/>
    <property type="evidence" value="ECO:0007669"/>
    <property type="project" value="InterPro"/>
</dbReference>
<keyword evidence="2" id="KW-0808">Transferase</keyword>
<dbReference type="SUPFAM" id="SSF53335">
    <property type="entry name" value="S-adenosyl-L-methionine-dependent methyltransferases"/>
    <property type="match status" value="2"/>
</dbReference>
<dbReference type="GO" id="GO:0003677">
    <property type="term" value="F:DNA binding"/>
    <property type="evidence" value="ECO:0007669"/>
    <property type="project" value="InterPro"/>
</dbReference>
<dbReference type="InterPro" id="IPR029063">
    <property type="entry name" value="SAM-dependent_MTases_sf"/>
</dbReference>
<dbReference type="EMBL" id="JH597773">
    <property type="protein sequence ID" value="EHQ08275.1"/>
    <property type="molecule type" value="Genomic_DNA"/>
</dbReference>
<dbReference type="HOGENOM" id="CLU_024927_2_0_12"/>
<evidence type="ECO:0000313" key="7">
    <source>
        <dbReference type="Proteomes" id="UP000005737"/>
    </source>
</evidence>
<evidence type="ECO:0000313" key="6">
    <source>
        <dbReference type="EMBL" id="EHQ08275.1"/>
    </source>
</evidence>
<dbReference type="Pfam" id="PF01555">
    <property type="entry name" value="N6_N4_Mtase"/>
    <property type="match status" value="2"/>
</dbReference>
<gene>
    <name evidence="6" type="ORF">Lepil_3618</name>
</gene>
<dbReference type="EC" id="2.1.1.-" evidence="3"/>
<proteinExistence type="inferred from homology"/>
<dbReference type="InterPro" id="IPR002941">
    <property type="entry name" value="DNA_methylase_N4/N6"/>
</dbReference>
<organism evidence="6 7">
    <name type="scientific">Leptonema illini DSM 21528</name>
    <dbReference type="NCBI Taxonomy" id="929563"/>
    <lineage>
        <taxon>Bacteria</taxon>
        <taxon>Pseudomonadati</taxon>
        <taxon>Spirochaetota</taxon>
        <taxon>Spirochaetia</taxon>
        <taxon>Leptospirales</taxon>
        <taxon>Leptospiraceae</taxon>
        <taxon>Leptonema</taxon>
    </lineage>
</organism>
<evidence type="ECO:0000256" key="1">
    <source>
        <dbReference type="ARBA" id="ARBA00022603"/>
    </source>
</evidence>
<keyword evidence="1 6" id="KW-0489">Methyltransferase</keyword>
<keyword evidence="7" id="KW-1185">Reference proteome</keyword>
<dbReference type="PRINTS" id="PR00508">
    <property type="entry name" value="S21N4MTFRASE"/>
</dbReference>